<dbReference type="Proteomes" id="UP000887565">
    <property type="component" value="Unplaced"/>
</dbReference>
<evidence type="ECO:0000313" key="1">
    <source>
        <dbReference type="Proteomes" id="UP000887565"/>
    </source>
</evidence>
<organism evidence="1 2">
    <name type="scientific">Romanomermis culicivorax</name>
    <name type="common">Nematode worm</name>
    <dbReference type="NCBI Taxonomy" id="13658"/>
    <lineage>
        <taxon>Eukaryota</taxon>
        <taxon>Metazoa</taxon>
        <taxon>Ecdysozoa</taxon>
        <taxon>Nematoda</taxon>
        <taxon>Enoplea</taxon>
        <taxon>Dorylaimia</taxon>
        <taxon>Mermithida</taxon>
        <taxon>Mermithoidea</taxon>
        <taxon>Mermithidae</taxon>
        <taxon>Romanomermis</taxon>
    </lineage>
</organism>
<protein>
    <submittedName>
        <fullName evidence="2">LAGLIDADG homing endonuclease</fullName>
    </submittedName>
</protein>
<dbReference type="AlphaFoldDB" id="A0A915K0U4"/>
<accession>A0A915K0U4</accession>
<evidence type="ECO:0000313" key="2">
    <source>
        <dbReference type="WBParaSite" id="nRc.2.0.1.t31830-RA"/>
    </source>
</evidence>
<reference evidence="2" key="1">
    <citation type="submission" date="2022-11" db="UniProtKB">
        <authorList>
            <consortium name="WormBaseParasite"/>
        </authorList>
    </citation>
    <scope>IDENTIFICATION</scope>
</reference>
<keyword evidence="1" id="KW-1185">Reference proteome</keyword>
<proteinExistence type="predicted"/>
<dbReference type="WBParaSite" id="nRc.2.0.1.t31830-RA">
    <property type="protein sequence ID" value="nRc.2.0.1.t31830-RA"/>
    <property type="gene ID" value="nRc.2.0.1.g31830"/>
</dbReference>
<name>A0A915K0U4_ROMCU</name>
<sequence length="124" mass="14349">MFSKNSLNVSSKTEEKLIERIVKDLGVAEYSIKRCIDGQKIRRICFDNQPIDLGNVNKFVEQIIPRRAYGWRDADIRGDIAGKGICLSSQYPRNLSDPTQKTRELKTVVSKDEKHRHFTRNKNL</sequence>